<evidence type="ECO:0008006" key="4">
    <source>
        <dbReference type="Google" id="ProtNLM"/>
    </source>
</evidence>
<organism evidence="2 3">
    <name type="scientific">Propioniferax innocua</name>
    <dbReference type="NCBI Taxonomy" id="1753"/>
    <lineage>
        <taxon>Bacteria</taxon>
        <taxon>Bacillati</taxon>
        <taxon>Actinomycetota</taxon>
        <taxon>Actinomycetes</taxon>
        <taxon>Propionibacteriales</taxon>
        <taxon>Propionibacteriaceae</taxon>
        <taxon>Propioniferax</taxon>
    </lineage>
</organism>
<proteinExistence type="predicted"/>
<evidence type="ECO:0000313" key="3">
    <source>
        <dbReference type="Proteomes" id="UP000316196"/>
    </source>
</evidence>
<reference evidence="2 3" key="1">
    <citation type="submission" date="2019-06" db="EMBL/GenBank/DDBJ databases">
        <title>Sequencing the genomes of 1000 actinobacteria strains.</title>
        <authorList>
            <person name="Klenk H.-P."/>
        </authorList>
    </citation>
    <scope>NUCLEOTIDE SEQUENCE [LARGE SCALE GENOMIC DNA]</scope>
    <source>
        <strain evidence="2 3">DSM 8251</strain>
    </source>
</reference>
<evidence type="ECO:0000256" key="1">
    <source>
        <dbReference type="SAM" id="MobiDB-lite"/>
    </source>
</evidence>
<evidence type="ECO:0000313" key="2">
    <source>
        <dbReference type="EMBL" id="TQL63425.1"/>
    </source>
</evidence>
<feature type="region of interest" description="Disordered" evidence="1">
    <location>
        <begin position="643"/>
        <end position="755"/>
    </location>
</feature>
<feature type="compositionally biased region" description="Low complexity" evidence="1">
    <location>
        <begin position="685"/>
        <end position="729"/>
    </location>
</feature>
<dbReference type="InterPro" id="IPR006311">
    <property type="entry name" value="TAT_signal"/>
</dbReference>
<dbReference type="Proteomes" id="UP000316196">
    <property type="component" value="Unassembled WGS sequence"/>
</dbReference>
<dbReference type="RefSeq" id="WP_246044255.1">
    <property type="nucleotide sequence ID" value="NZ_BAAAMD010000002.1"/>
</dbReference>
<dbReference type="InterPro" id="IPR008557">
    <property type="entry name" value="PhoX"/>
</dbReference>
<dbReference type="AlphaFoldDB" id="A0A542ZSU3"/>
<dbReference type="SUPFAM" id="SSF101898">
    <property type="entry name" value="NHL repeat"/>
    <property type="match status" value="1"/>
</dbReference>
<name>A0A542ZSU3_9ACTN</name>
<comment type="caution">
    <text evidence="2">The sequence shown here is derived from an EMBL/GenBank/DDBJ whole genome shotgun (WGS) entry which is preliminary data.</text>
</comment>
<gene>
    <name evidence="2" type="ORF">FB460_1237</name>
</gene>
<dbReference type="EMBL" id="VFOR01000001">
    <property type="protein sequence ID" value="TQL63425.1"/>
    <property type="molecule type" value="Genomic_DNA"/>
</dbReference>
<dbReference type="Pfam" id="PF05787">
    <property type="entry name" value="PhoX"/>
    <property type="match status" value="1"/>
</dbReference>
<dbReference type="PANTHER" id="PTHR35399">
    <property type="entry name" value="SLR8030 PROTEIN"/>
    <property type="match status" value="1"/>
</dbReference>
<sequence length="788" mass="84185">MSRRLLKLFAPIHGNRSSATCQYRCGNACFHEVPNTTSNTYFGDVVESIISRRTVLKVGAVVGATAATGLSFQAIRGGAPAHALSPATGLDWTPIAPSTEDAVVIPEGFEQDVVMRWGDKLFSSAPDFDPANQTAAAQEGQFGYNCDFLGFFDVDAETEIMMVNHEYTNPNIMFPGYEPGNPTREQVEVEWAAHGLSVVAVKKTVGTGELTPIVDHELNRRFTATSDFEMTGPAAGHDLLKTSADPTGTKVKGTLNNCAGGLTLWGTWLTSEENFNQYFANAAAIDDPAAVEAYARYGLPEGETDRRWENFDDRFDLSKEPNEANRFGWMVEVNPWDPTSTPKKRTAMGRFKHEAGNMNVGPDGRVAVYMGDDERFDYVYKFVSDAPMEQANAKDGGNPNADLLDHGTLYVARFTGDSPEAEIDGTGAVPSDGKFGGTGEWIKLVHGDESFVPDMTAAEVLIHTRQAADKMGATKMDRPEDIEPSPMTGHVFMAMTNNTKRTAADADEANPRGFVTEDDASTNKHGHVIELIEDGDDATAETFTWEILLLAGDPNDPGSYYGGFDKSQVSPISCPDNLTFDEYGNLWISTDGNKLDAHDGLYAVPLEGEERGRVMQFLSVPIAAETCGPWVTPERVNVAVQHPGEDDEADFDTHVSTWPDGDYPRPSIVTVWRTAAEPTPTPSQEPTATPSAEPTATPSQEPSSEPSSPASSAPAEAPSSAPADGAPAPVDGGDKPGGKLPSTGATAGLFGAGAAGAGALGLGARLLMRNARAGQPVDADETEGNDEA</sequence>
<protein>
    <recommendedName>
        <fullName evidence="4">Phosphatase</fullName>
    </recommendedName>
</protein>
<accession>A0A542ZSU3</accession>
<dbReference type="PANTHER" id="PTHR35399:SF2">
    <property type="entry name" value="DUF839 DOMAIN-CONTAINING PROTEIN"/>
    <property type="match status" value="1"/>
</dbReference>
<keyword evidence="3" id="KW-1185">Reference proteome</keyword>
<dbReference type="PROSITE" id="PS51318">
    <property type="entry name" value="TAT"/>
    <property type="match status" value="1"/>
</dbReference>